<accession>A0A1Y1W7Z0</accession>
<dbReference type="InterPro" id="IPR017946">
    <property type="entry name" value="PLC-like_Pdiesterase_TIM-brl"/>
</dbReference>
<keyword evidence="2" id="KW-1185">Reference proteome</keyword>
<reference evidence="1 2" key="1">
    <citation type="submission" date="2016-07" db="EMBL/GenBank/DDBJ databases">
        <title>Pervasive Adenine N6-methylation of Active Genes in Fungi.</title>
        <authorList>
            <consortium name="DOE Joint Genome Institute"/>
            <person name="Mondo S.J."/>
            <person name="Dannebaum R.O."/>
            <person name="Kuo R.C."/>
            <person name="Labutti K."/>
            <person name="Haridas S."/>
            <person name="Kuo A."/>
            <person name="Salamov A."/>
            <person name="Ahrendt S.R."/>
            <person name="Lipzen A."/>
            <person name="Sullivan W."/>
            <person name="Andreopoulos W.B."/>
            <person name="Clum A."/>
            <person name="Lindquist E."/>
            <person name="Daum C."/>
            <person name="Ramamoorthy G.K."/>
            <person name="Gryganskyi A."/>
            <person name="Culley D."/>
            <person name="Magnuson J.K."/>
            <person name="James T.Y."/>
            <person name="O'Malley M.A."/>
            <person name="Stajich J.E."/>
            <person name="Spatafora J.W."/>
            <person name="Visel A."/>
            <person name="Grigoriev I.V."/>
        </authorList>
    </citation>
    <scope>NUCLEOTIDE SEQUENCE [LARGE SCALE GENOMIC DNA]</scope>
    <source>
        <strain evidence="1 2">ATCC 12442</strain>
    </source>
</reference>
<protein>
    <recommendedName>
        <fullName evidence="3">PLC-like phosphodiesterase</fullName>
    </recommendedName>
</protein>
<dbReference type="OrthoDB" id="7984201at2759"/>
<dbReference type="Gene3D" id="3.20.20.190">
    <property type="entry name" value="Phosphatidylinositol (PI) phosphodiesterase"/>
    <property type="match status" value="1"/>
</dbReference>
<dbReference type="AlphaFoldDB" id="A0A1Y1W7Z0"/>
<dbReference type="SUPFAM" id="SSF51695">
    <property type="entry name" value="PLC-like phosphodiesterases"/>
    <property type="match status" value="1"/>
</dbReference>
<gene>
    <name evidence="1" type="ORF">DL89DRAFT_224295</name>
</gene>
<dbReference type="PANTHER" id="PTHR13593">
    <property type="match status" value="1"/>
</dbReference>
<dbReference type="Pfam" id="PF26146">
    <property type="entry name" value="PI-PLC_X"/>
    <property type="match status" value="1"/>
</dbReference>
<evidence type="ECO:0000313" key="1">
    <source>
        <dbReference type="EMBL" id="ORX69284.1"/>
    </source>
</evidence>
<sequence>MQLVLVLAANKKCNGSSELCSRAFNEVSHISTHASFALVNSSGLPGTQYKDIKQQLKDGVRGLHLDIYKGSTAGSVNLCFPDCSVINGGTLAATLEIVKAWLDDNPNEVVTIFLDGAETTADPAAVEQAFVSSGIDTYMLPSKTVTGKWPTLEKMISDGTRLVVFAE</sequence>
<dbReference type="PANTHER" id="PTHR13593:SF140">
    <property type="entry name" value="PLC-LIKE PHOSPHODIESTERASE"/>
    <property type="match status" value="1"/>
</dbReference>
<organism evidence="1 2">
    <name type="scientific">Linderina pennispora</name>
    <dbReference type="NCBI Taxonomy" id="61395"/>
    <lineage>
        <taxon>Eukaryota</taxon>
        <taxon>Fungi</taxon>
        <taxon>Fungi incertae sedis</taxon>
        <taxon>Zoopagomycota</taxon>
        <taxon>Kickxellomycotina</taxon>
        <taxon>Kickxellomycetes</taxon>
        <taxon>Kickxellales</taxon>
        <taxon>Kickxellaceae</taxon>
        <taxon>Linderina</taxon>
    </lineage>
</organism>
<name>A0A1Y1W7Z0_9FUNG</name>
<proteinExistence type="predicted"/>
<dbReference type="EMBL" id="MCFD01000008">
    <property type="protein sequence ID" value="ORX69284.1"/>
    <property type="molecule type" value="Genomic_DNA"/>
</dbReference>
<dbReference type="STRING" id="61395.A0A1Y1W7Z0"/>
<dbReference type="InterPro" id="IPR051057">
    <property type="entry name" value="PI-PLC_domain"/>
</dbReference>
<dbReference type="GeneID" id="63801329"/>
<evidence type="ECO:0000313" key="2">
    <source>
        <dbReference type="Proteomes" id="UP000193922"/>
    </source>
</evidence>
<dbReference type="GO" id="GO:0008081">
    <property type="term" value="F:phosphoric diester hydrolase activity"/>
    <property type="evidence" value="ECO:0007669"/>
    <property type="project" value="InterPro"/>
</dbReference>
<comment type="caution">
    <text evidence="1">The sequence shown here is derived from an EMBL/GenBank/DDBJ whole genome shotgun (WGS) entry which is preliminary data.</text>
</comment>
<dbReference type="Proteomes" id="UP000193922">
    <property type="component" value="Unassembled WGS sequence"/>
</dbReference>
<dbReference type="RefSeq" id="XP_040743016.1">
    <property type="nucleotide sequence ID" value="XM_040884681.1"/>
</dbReference>
<evidence type="ECO:0008006" key="3">
    <source>
        <dbReference type="Google" id="ProtNLM"/>
    </source>
</evidence>
<feature type="non-terminal residue" evidence="1">
    <location>
        <position position="167"/>
    </location>
</feature>
<dbReference type="GO" id="GO:0006629">
    <property type="term" value="P:lipid metabolic process"/>
    <property type="evidence" value="ECO:0007669"/>
    <property type="project" value="InterPro"/>
</dbReference>